<dbReference type="STRING" id="1237085.Ngar_c17500"/>
<dbReference type="GO" id="GO:0004497">
    <property type="term" value="F:monooxygenase activity"/>
    <property type="evidence" value="ECO:0007669"/>
    <property type="project" value="UniProtKB-KW"/>
</dbReference>
<dbReference type="Proteomes" id="UP000008037">
    <property type="component" value="Chromosome"/>
</dbReference>
<keyword evidence="3" id="KW-0503">Monooxygenase</keyword>
<dbReference type="EMBL" id="CP002408">
    <property type="protein sequence ID" value="AFU58683.1"/>
    <property type="molecule type" value="Genomic_DNA"/>
</dbReference>
<evidence type="ECO:0000259" key="2">
    <source>
        <dbReference type="Pfam" id="PF00296"/>
    </source>
</evidence>
<evidence type="ECO:0000313" key="4">
    <source>
        <dbReference type="Proteomes" id="UP000008037"/>
    </source>
</evidence>
<keyword evidence="1 3" id="KW-0560">Oxidoreductase</keyword>
<dbReference type="InterPro" id="IPR011251">
    <property type="entry name" value="Luciferase-like_dom"/>
</dbReference>
<sequence>MTTTIIGYSLGPLLSMQEVLACAKMADSHQSVDSIWVPESWGRESFVTLGAISQVTKRVKLGTSIISIYARTPATVAMAATTLDMLSGNRTIIGLGASTAAIVENWHGLKFERPVSRMREYIECLKLMASGEKVNYSGKFFKVNNFKILYQPQRKQIPVFMAAINKRMVKLASELADGVLLYLRPLDELKKTVADIKQNTKGKKSFEVASSFICALSNKEPEKARERAAKTLAFYVAVGKYYNKFLSENGFRDEVESITAEYGRGGADAASKFVSDRMLDSLTICGSGEECRKSLTKFVSAGVTLPIIQLNPVGDSESSFREMLSTF</sequence>
<evidence type="ECO:0000313" key="3">
    <source>
        <dbReference type="EMBL" id="AFU58683.1"/>
    </source>
</evidence>
<accession>K0IIA9</accession>
<proteinExistence type="predicted"/>
<feature type="domain" description="Luciferase-like" evidence="2">
    <location>
        <begin position="15"/>
        <end position="304"/>
    </location>
</feature>
<dbReference type="HOGENOM" id="CLU_027853_5_0_2"/>
<reference evidence="3 4" key="1">
    <citation type="journal article" date="2012" name="Environ. Microbiol.">
        <title>The genome of the ammonia-oxidizing Candidatus Nitrososphaera gargensis: insights into metabolic versatility and environmental adaptations.</title>
        <authorList>
            <person name="Spang A."/>
            <person name="Poehlein A."/>
            <person name="Offre P."/>
            <person name="Zumbragel S."/>
            <person name="Haider S."/>
            <person name="Rychlik N."/>
            <person name="Nowka B."/>
            <person name="Schmeisser C."/>
            <person name="Lebedeva E.V."/>
            <person name="Rattei T."/>
            <person name="Bohm C."/>
            <person name="Schmid M."/>
            <person name="Galushko A."/>
            <person name="Hatzenpichler R."/>
            <person name="Weinmaier T."/>
            <person name="Daniel R."/>
            <person name="Schleper C."/>
            <person name="Spieck E."/>
            <person name="Streit W."/>
            <person name="Wagner M."/>
        </authorList>
    </citation>
    <scope>NUCLEOTIDE SEQUENCE [LARGE SCALE GENOMIC DNA]</scope>
    <source>
        <strain evidence="4">Ga9.2</strain>
    </source>
</reference>
<dbReference type="PANTHER" id="PTHR43244:SF1">
    <property type="entry name" value="5,10-METHYLENETETRAHYDROMETHANOPTERIN REDUCTASE"/>
    <property type="match status" value="1"/>
</dbReference>
<keyword evidence="4" id="KW-1185">Reference proteome</keyword>
<dbReference type="InterPro" id="IPR036661">
    <property type="entry name" value="Luciferase-like_sf"/>
</dbReference>
<evidence type="ECO:0000256" key="1">
    <source>
        <dbReference type="ARBA" id="ARBA00023002"/>
    </source>
</evidence>
<dbReference type="RefSeq" id="WP_015019220.1">
    <property type="nucleotide sequence ID" value="NC_018719.1"/>
</dbReference>
<dbReference type="GeneID" id="13795613"/>
<dbReference type="EC" id="1.5.99.11" evidence="3"/>
<dbReference type="CDD" id="cd01097">
    <property type="entry name" value="Tetrahydromethanopterin_reductase"/>
    <property type="match status" value="1"/>
</dbReference>
<organism evidence="3 4">
    <name type="scientific">Nitrososphaera gargensis (strain Ga9.2)</name>
    <dbReference type="NCBI Taxonomy" id="1237085"/>
    <lineage>
        <taxon>Archaea</taxon>
        <taxon>Nitrososphaerota</taxon>
        <taxon>Nitrososphaeria</taxon>
        <taxon>Nitrososphaerales</taxon>
        <taxon>Nitrososphaeraceae</taxon>
        <taxon>Nitrososphaera</taxon>
    </lineage>
</organism>
<gene>
    <name evidence="3" type="primary">mer</name>
    <name evidence="3" type="ordered locus">Ngar_c17500</name>
</gene>
<dbReference type="AlphaFoldDB" id="K0IIA9"/>
<dbReference type="InParanoid" id="K0IIA9"/>
<dbReference type="InterPro" id="IPR050564">
    <property type="entry name" value="F420-G6PD/mer"/>
</dbReference>
<dbReference type="SUPFAM" id="SSF51679">
    <property type="entry name" value="Bacterial luciferase-like"/>
    <property type="match status" value="1"/>
</dbReference>
<name>K0IIA9_NITGG</name>
<dbReference type="GO" id="GO:0016705">
    <property type="term" value="F:oxidoreductase activity, acting on paired donors, with incorporation or reduction of molecular oxygen"/>
    <property type="evidence" value="ECO:0007669"/>
    <property type="project" value="InterPro"/>
</dbReference>
<protein>
    <submittedName>
        <fullName evidence="3">Luciferase-like monooxygenase family protein</fullName>
        <ecNumber evidence="3">1.5.99.11</ecNumber>
    </submittedName>
</protein>
<dbReference type="Pfam" id="PF00296">
    <property type="entry name" value="Bac_luciferase"/>
    <property type="match status" value="1"/>
</dbReference>
<dbReference type="OrthoDB" id="194060at2157"/>
<dbReference type="Gene3D" id="3.20.20.30">
    <property type="entry name" value="Luciferase-like domain"/>
    <property type="match status" value="1"/>
</dbReference>
<dbReference type="KEGG" id="nga:Ngar_c17500"/>
<dbReference type="PANTHER" id="PTHR43244">
    <property type="match status" value="1"/>
</dbReference>